<protein>
    <submittedName>
        <fullName evidence="2">Cleavage stimulation factor 50 kDa subunit</fullName>
    </submittedName>
</protein>
<dbReference type="WBParaSite" id="RSKR_0000030100.1">
    <property type="protein sequence ID" value="RSKR_0000030100.1"/>
    <property type="gene ID" value="RSKR_0000030100"/>
</dbReference>
<name>A0AC35TGF8_9BILA</name>
<evidence type="ECO:0000313" key="1">
    <source>
        <dbReference type="Proteomes" id="UP000095286"/>
    </source>
</evidence>
<proteinExistence type="predicted"/>
<accession>A0AC35TGF8</accession>
<reference evidence="2" key="1">
    <citation type="submission" date="2016-11" db="UniProtKB">
        <authorList>
            <consortium name="WormBaseParasite"/>
        </authorList>
    </citation>
    <scope>IDENTIFICATION</scope>
    <source>
        <strain evidence="2">KR3021</strain>
    </source>
</reference>
<evidence type="ECO:0000313" key="2">
    <source>
        <dbReference type="WBParaSite" id="RSKR_0000030100.1"/>
    </source>
</evidence>
<sequence length="435" mass="48399">MKGDIKDREYLYRLIVEQLFYDGHQAFAGNLVSIAGLSGKMPPPSNKLFKLIQQVQQMELDTDAIDDQNFDEDTADNDEFYETYGGLDPENDADVGPCSPELSQYETIFLTTHKGPSRAAVYADDGKMFATGSLDCSIKIVDVEKCISKHSGLADQDANPVIRTLFDHTEEVTALAFHPHDQLLVSGSADCTLKFFDYGKAAVRRASRSIAETGVINSLSFHPSGDYLAVGTDNKVLRLYSTETQQCWVSSHPADQHSSGITCTDYSGEGRLLATGSKDGEIKIWDGVSSRCIESFKKAHDGAEICSVKFARNGKYLLTAGFDSIVKLWELSVNRCLLYYSGVGVGGASQKLPINAEFNHTEDFVMYPDERSGSLWSWDSRSMEKKKILSLGHSAAVRRIRHSPCGASFITCSDDSRVRFWYKKYRTKQFIHDQN</sequence>
<dbReference type="Proteomes" id="UP000095286">
    <property type="component" value="Unplaced"/>
</dbReference>
<organism evidence="1 2">
    <name type="scientific">Rhabditophanes sp. KR3021</name>
    <dbReference type="NCBI Taxonomy" id="114890"/>
    <lineage>
        <taxon>Eukaryota</taxon>
        <taxon>Metazoa</taxon>
        <taxon>Ecdysozoa</taxon>
        <taxon>Nematoda</taxon>
        <taxon>Chromadorea</taxon>
        <taxon>Rhabditida</taxon>
        <taxon>Tylenchina</taxon>
        <taxon>Panagrolaimomorpha</taxon>
        <taxon>Strongyloidoidea</taxon>
        <taxon>Alloionematidae</taxon>
        <taxon>Rhabditophanes</taxon>
    </lineage>
</organism>